<protein>
    <submittedName>
        <fullName evidence="1">Uncharacterized protein</fullName>
    </submittedName>
</protein>
<dbReference type="AlphaFoldDB" id="A0AAU8N021"/>
<organism evidence="1">
    <name type="scientific">Lysobacter firmicutimachus</name>
    <dbReference type="NCBI Taxonomy" id="1792846"/>
    <lineage>
        <taxon>Bacteria</taxon>
        <taxon>Pseudomonadati</taxon>
        <taxon>Pseudomonadota</taxon>
        <taxon>Gammaproteobacteria</taxon>
        <taxon>Lysobacterales</taxon>
        <taxon>Lysobacteraceae</taxon>
        <taxon>Lysobacter</taxon>
    </lineage>
</organism>
<proteinExistence type="predicted"/>
<dbReference type="RefSeq" id="WP_363800080.1">
    <property type="nucleotide sequence ID" value="NZ_CP159925.1"/>
</dbReference>
<reference evidence="1" key="1">
    <citation type="submission" date="2024-06" db="EMBL/GenBank/DDBJ databases">
        <authorList>
            <person name="Li S."/>
        </authorList>
    </citation>
    <scope>NUCLEOTIDE SEQUENCE</scope>
    <source>
        <strain evidence="1">SR10</strain>
    </source>
</reference>
<evidence type="ECO:0000313" key="1">
    <source>
        <dbReference type="EMBL" id="XCO76835.1"/>
    </source>
</evidence>
<dbReference type="EMBL" id="CP159925">
    <property type="protein sequence ID" value="XCO76835.1"/>
    <property type="molecule type" value="Genomic_DNA"/>
</dbReference>
<gene>
    <name evidence="1" type="ORF">ABU614_08635</name>
</gene>
<sequence>MFDWLLVQLFVAWSGDNQGRALEWWLAQLKNKRLAMRLVRGAEVGVA</sequence>
<name>A0AAU8N021_9GAMM</name>
<accession>A0AAU8N021</accession>